<name>A0A4U9UDT2_9SPHI</name>
<dbReference type="InterPro" id="IPR050250">
    <property type="entry name" value="Macrolide_Exporter_MacB"/>
</dbReference>
<evidence type="ECO:0000313" key="9">
    <source>
        <dbReference type="EMBL" id="VTR30597.1"/>
    </source>
</evidence>
<feature type="transmembrane region" description="Helical" evidence="6">
    <location>
        <begin position="678"/>
        <end position="701"/>
    </location>
</feature>
<feature type="transmembrane region" description="Helical" evidence="6">
    <location>
        <begin position="768"/>
        <end position="790"/>
    </location>
</feature>
<evidence type="ECO:0000256" key="6">
    <source>
        <dbReference type="SAM" id="Phobius"/>
    </source>
</evidence>
<evidence type="ECO:0000259" key="7">
    <source>
        <dbReference type="Pfam" id="PF02687"/>
    </source>
</evidence>
<evidence type="ECO:0000256" key="5">
    <source>
        <dbReference type="ARBA" id="ARBA00023136"/>
    </source>
</evidence>
<keyword evidence="3 6" id="KW-0812">Transmembrane</keyword>
<dbReference type="InterPro" id="IPR003838">
    <property type="entry name" value="ABC3_permease_C"/>
</dbReference>
<evidence type="ECO:0000256" key="3">
    <source>
        <dbReference type="ARBA" id="ARBA00022692"/>
    </source>
</evidence>
<evidence type="ECO:0000256" key="1">
    <source>
        <dbReference type="ARBA" id="ARBA00004651"/>
    </source>
</evidence>
<sequence length="804" mass="90917">MKGLKLIWRQWRHNRLFTFLNIIGLAVGISACWIVFRIVNYEISFDQHHPEKERIYKLYSAFKEGENIHHFDGTPYPLASFLSAYLKNEITGLELIAPVINRSFESIKIQSGRDILEFNDQQKIVSVTADYFKLVPYKWLVGNPSTALKNINEIILTESRAKQYFNDTDLKTLLGKTILYDDQPLTVTGIVADLDFPSSFTNKEFIRVKPNPQEVDNWENSSSNFQVYVKLADNGRPSQVTAAATKKVKEMVGDKFKQYNITPGYKLAPLTDLHFNKFIQNSSDKQILLGLVGIAAFLLTLASINYINLTTARIPSRSREIGIRKTLGEQPKHLILAFIKETFVTCVLSLIFSWPLVRLFEAAFYSYIPVDINTFSDYLPLFIFLALLITVLTLATSLYPAYLINKVHVVDVMKANGTDKLSFGGLSLRKVLIVCQFVIAQAFVVLTIIMGLQLKHALNSDAGFQDEAVITIPLPYKKAEDSGNSPFLLKQLLQKYPEIDHVSLGHLPMNNDQWGNNIIMQSDTGEVLVNMPFKYVEENYLDVFGMKLLAGRALTRSDSTSGILVNEMAIKKFGFKSPQEAVGKHVSVNDRPTTIVGVLANFHNFNFHATLDPVAMQLTTNKAMLQNINIKLGTDSRKWPAAFAAIEKDWKTVYPKAPFTYQFYDQHIKELYEADYRLYRIINLSTSITILLSCLGLIGLVTLTTHQRTKEIGIRKILGSTVSGIILLLSKDYMKLIIISILIATPIAWLAVNRWLSDFAFRIELSWWMFTIPAIITLGIAFLAMSYHALSAARANPVDSLRDE</sequence>
<feature type="transmembrane region" description="Helical" evidence="6">
    <location>
        <begin position="334"/>
        <end position="357"/>
    </location>
</feature>
<keyword evidence="9" id="KW-0378">Hydrolase</keyword>
<dbReference type="STRING" id="1123265.GCA_000686625_03070"/>
<feature type="transmembrane region" description="Helical" evidence="6">
    <location>
        <begin position="736"/>
        <end position="756"/>
    </location>
</feature>
<dbReference type="PANTHER" id="PTHR30572">
    <property type="entry name" value="MEMBRANE COMPONENT OF TRANSPORTER-RELATED"/>
    <property type="match status" value="1"/>
</dbReference>
<feature type="transmembrane region" description="Helical" evidence="6">
    <location>
        <begin position="16"/>
        <end position="36"/>
    </location>
</feature>
<evidence type="ECO:0000313" key="10">
    <source>
        <dbReference type="Proteomes" id="UP000308196"/>
    </source>
</evidence>
<evidence type="ECO:0000256" key="2">
    <source>
        <dbReference type="ARBA" id="ARBA00022475"/>
    </source>
</evidence>
<keyword evidence="2" id="KW-1003">Cell membrane</keyword>
<organism evidence="9 10">
    <name type="scientific">Sphingobacterium thalpophilum</name>
    <dbReference type="NCBI Taxonomy" id="259"/>
    <lineage>
        <taxon>Bacteria</taxon>
        <taxon>Pseudomonadati</taxon>
        <taxon>Bacteroidota</taxon>
        <taxon>Sphingobacteriia</taxon>
        <taxon>Sphingobacteriales</taxon>
        <taxon>Sphingobacteriaceae</taxon>
        <taxon>Sphingobacterium</taxon>
    </lineage>
</organism>
<evidence type="ECO:0000256" key="4">
    <source>
        <dbReference type="ARBA" id="ARBA00022989"/>
    </source>
</evidence>
<dbReference type="EC" id="3.6.3.-" evidence="9"/>
<dbReference type="Pfam" id="PF02687">
    <property type="entry name" value="FtsX"/>
    <property type="match status" value="2"/>
</dbReference>
<accession>A0A4U9UDT2</accession>
<dbReference type="GO" id="GO:0005524">
    <property type="term" value="F:ATP binding"/>
    <property type="evidence" value="ECO:0007669"/>
    <property type="project" value="UniProtKB-KW"/>
</dbReference>
<feature type="domain" description="MacB-like periplasmic core" evidence="8">
    <location>
        <begin position="439"/>
        <end position="632"/>
    </location>
</feature>
<dbReference type="GO" id="GO:0022857">
    <property type="term" value="F:transmembrane transporter activity"/>
    <property type="evidence" value="ECO:0007669"/>
    <property type="project" value="TreeGrafter"/>
</dbReference>
<dbReference type="InterPro" id="IPR025857">
    <property type="entry name" value="MacB_PCD"/>
</dbReference>
<evidence type="ECO:0000259" key="8">
    <source>
        <dbReference type="Pfam" id="PF12704"/>
    </source>
</evidence>
<keyword evidence="9" id="KW-0067">ATP-binding</keyword>
<keyword evidence="5 6" id="KW-0472">Membrane</keyword>
<dbReference type="GO" id="GO:0005886">
    <property type="term" value="C:plasma membrane"/>
    <property type="evidence" value="ECO:0007669"/>
    <property type="project" value="UniProtKB-SubCell"/>
</dbReference>
<reference evidence="9 10" key="1">
    <citation type="submission" date="2019-05" db="EMBL/GenBank/DDBJ databases">
        <authorList>
            <consortium name="Pathogen Informatics"/>
        </authorList>
    </citation>
    <scope>NUCLEOTIDE SEQUENCE [LARGE SCALE GENOMIC DNA]</scope>
    <source>
        <strain evidence="9 10">NCTC11429</strain>
    </source>
</reference>
<feature type="domain" description="ABC3 transporter permease C-terminal" evidence="7">
    <location>
        <begin position="687"/>
        <end position="797"/>
    </location>
</feature>
<keyword evidence="9" id="KW-0547">Nucleotide-binding</keyword>
<dbReference type="GO" id="GO:0016787">
    <property type="term" value="F:hydrolase activity"/>
    <property type="evidence" value="ECO:0007669"/>
    <property type="project" value="UniProtKB-KW"/>
</dbReference>
<dbReference type="Pfam" id="PF12704">
    <property type="entry name" value="MacB_PCD"/>
    <property type="match status" value="2"/>
</dbReference>
<gene>
    <name evidence="9" type="primary">macB_2</name>
    <name evidence="9" type="ORF">NCTC11429_00681</name>
</gene>
<dbReference type="PANTHER" id="PTHR30572:SF18">
    <property type="entry name" value="ABC-TYPE MACROLIDE FAMILY EXPORT SYSTEM PERMEASE COMPONENT 2"/>
    <property type="match status" value="1"/>
</dbReference>
<dbReference type="KEGG" id="stha:NCTC11429_00681"/>
<proteinExistence type="predicted"/>
<keyword evidence="4 6" id="KW-1133">Transmembrane helix</keyword>
<feature type="domain" description="ABC3 transporter permease C-terminal" evidence="7">
    <location>
        <begin position="294"/>
        <end position="406"/>
    </location>
</feature>
<dbReference type="Proteomes" id="UP000308196">
    <property type="component" value="Chromosome"/>
</dbReference>
<feature type="transmembrane region" description="Helical" evidence="6">
    <location>
        <begin position="381"/>
        <end position="404"/>
    </location>
</feature>
<dbReference type="PROSITE" id="PS51257">
    <property type="entry name" value="PROKAR_LIPOPROTEIN"/>
    <property type="match status" value="1"/>
</dbReference>
<feature type="transmembrane region" description="Helical" evidence="6">
    <location>
        <begin position="287"/>
        <end position="309"/>
    </location>
</feature>
<feature type="transmembrane region" description="Helical" evidence="6">
    <location>
        <begin position="431"/>
        <end position="452"/>
    </location>
</feature>
<dbReference type="EMBL" id="LR590484">
    <property type="protein sequence ID" value="VTR30597.1"/>
    <property type="molecule type" value="Genomic_DNA"/>
</dbReference>
<dbReference type="AlphaFoldDB" id="A0A4U9UDT2"/>
<protein>
    <submittedName>
        <fullName evidence="9">Macrolide export ATP-binding/permease protein MacB</fullName>
        <ecNumber evidence="9">3.6.3.-</ecNumber>
    </submittedName>
</protein>
<comment type="subcellular location">
    <subcellularLocation>
        <location evidence="1">Cell membrane</location>
        <topology evidence="1">Multi-pass membrane protein</topology>
    </subcellularLocation>
</comment>
<feature type="domain" description="MacB-like periplasmic core" evidence="8">
    <location>
        <begin position="18"/>
        <end position="246"/>
    </location>
</feature>